<reference evidence="2" key="1">
    <citation type="submission" date="2013-05" db="EMBL/GenBank/DDBJ databases">
        <authorList>
            <person name="Yim A.K.Y."/>
            <person name="Chan T.F."/>
            <person name="Ji K.M."/>
            <person name="Liu X.Y."/>
            <person name="Zhou J.W."/>
            <person name="Li R.Q."/>
            <person name="Yang K.Y."/>
            <person name="Li J."/>
            <person name="Li M."/>
            <person name="Law P.T.W."/>
            <person name="Wu Y.L."/>
            <person name="Cai Z.L."/>
            <person name="Qin H."/>
            <person name="Bao Y."/>
            <person name="Leung R.K.K."/>
            <person name="Ng P.K.S."/>
            <person name="Zou J."/>
            <person name="Zhong X.J."/>
            <person name="Ran P.X."/>
            <person name="Zhong N.S."/>
            <person name="Liu Z.G."/>
            <person name="Tsui S.K.W."/>
        </authorList>
    </citation>
    <scope>NUCLEOTIDE SEQUENCE</scope>
    <source>
        <strain evidence="2">Derf</strain>
        <tissue evidence="2">Whole organism</tissue>
    </source>
</reference>
<feature type="transmembrane region" description="Helical" evidence="1">
    <location>
        <begin position="43"/>
        <end position="68"/>
    </location>
</feature>
<accession>A0A922LAK5</accession>
<evidence type="ECO:0000313" key="2">
    <source>
        <dbReference type="EMBL" id="KAH9521185.1"/>
    </source>
</evidence>
<gene>
    <name evidence="2" type="ORF">DERF_004858</name>
</gene>
<name>A0A922LAK5_DERFA</name>
<comment type="caution">
    <text evidence="2">The sequence shown here is derived from an EMBL/GenBank/DDBJ whole genome shotgun (WGS) entry which is preliminary data.</text>
</comment>
<dbReference type="Proteomes" id="UP000790347">
    <property type="component" value="Unassembled WGS sequence"/>
</dbReference>
<dbReference type="EMBL" id="ASGP02000002">
    <property type="protein sequence ID" value="KAH9521185.1"/>
    <property type="molecule type" value="Genomic_DNA"/>
</dbReference>
<keyword evidence="1" id="KW-1133">Transmembrane helix</keyword>
<reference evidence="2" key="2">
    <citation type="journal article" date="2022" name="Res Sq">
        <title>Comparative Genomics Reveals Insights into the Divergent Evolution of Astigmatic Mites and Household Pest Adaptations.</title>
        <authorList>
            <person name="Xiong Q."/>
            <person name="Wan A.T.-Y."/>
            <person name="Liu X.-Y."/>
            <person name="Fung C.S.-H."/>
            <person name="Xiao X."/>
            <person name="Malainual N."/>
            <person name="Hou J."/>
            <person name="Wang L."/>
            <person name="Wang M."/>
            <person name="Yang K."/>
            <person name="Cui Y."/>
            <person name="Leung E."/>
            <person name="Nong W."/>
            <person name="Shin S.-K."/>
            <person name="Au S."/>
            <person name="Jeong K.Y."/>
            <person name="Chew F.T."/>
            <person name="Hui J."/>
            <person name="Leung T.F."/>
            <person name="Tungtrongchitr A."/>
            <person name="Zhong N."/>
            <person name="Liu Z."/>
            <person name="Tsui S."/>
        </authorList>
    </citation>
    <scope>NUCLEOTIDE SEQUENCE</scope>
    <source>
        <strain evidence="2">Derf</strain>
        <tissue evidence="2">Whole organism</tissue>
    </source>
</reference>
<keyword evidence="1" id="KW-0812">Transmembrane</keyword>
<dbReference type="AlphaFoldDB" id="A0A922LAK5"/>
<keyword evidence="3" id="KW-1185">Reference proteome</keyword>
<keyword evidence="1" id="KW-0472">Membrane</keyword>
<proteinExistence type="predicted"/>
<sequence length="94" mass="11184">MNEIKLNVQQQQQLVLRFCIHLHNLTKQELRNYFEYEIKFANFFVHCIPSYRILLAVLLFIILAYLMISNDDHEFELSVISANLYMNSLQSLCA</sequence>
<organism evidence="2 3">
    <name type="scientific">Dermatophagoides farinae</name>
    <name type="common">American house dust mite</name>
    <dbReference type="NCBI Taxonomy" id="6954"/>
    <lineage>
        <taxon>Eukaryota</taxon>
        <taxon>Metazoa</taxon>
        <taxon>Ecdysozoa</taxon>
        <taxon>Arthropoda</taxon>
        <taxon>Chelicerata</taxon>
        <taxon>Arachnida</taxon>
        <taxon>Acari</taxon>
        <taxon>Acariformes</taxon>
        <taxon>Sarcoptiformes</taxon>
        <taxon>Astigmata</taxon>
        <taxon>Psoroptidia</taxon>
        <taxon>Analgoidea</taxon>
        <taxon>Pyroglyphidae</taxon>
        <taxon>Dermatophagoidinae</taxon>
        <taxon>Dermatophagoides</taxon>
    </lineage>
</organism>
<evidence type="ECO:0000313" key="3">
    <source>
        <dbReference type="Proteomes" id="UP000790347"/>
    </source>
</evidence>
<protein>
    <submittedName>
        <fullName evidence="2">Uncharacterized protein</fullName>
    </submittedName>
</protein>
<evidence type="ECO:0000256" key="1">
    <source>
        <dbReference type="SAM" id="Phobius"/>
    </source>
</evidence>